<comment type="caution">
    <text evidence="2">The sequence shown here is derived from an EMBL/GenBank/DDBJ whole genome shotgun (WGS) entry which is preliminary data.</text>
</comment>
<protein>
    <submittedName>
        <fullName evidence="2">Uncharacterized protein</fullName>
    </submittedName>
</protein>
<accession>A0ABQ9G6P3</accession>
<name>A0ABQ9G6P3_9NEOP</name>
<evidence type="ECO:0000256" key="1">
    <source>
        <dbReference type="SAM" id="MobiDB-lite"/>
    </source>
</evidence>
<dbReference type="EMBL" id="JARBHB010000016">
    <property type="protein sequence ID" value="KAJ8867028.1"/>
    <property type="molecule type" value="Genomic_DNA"/>
</dbReference>
<reference evidence="2 3" key="1">
    <citation type="submission" date="2023-02" db="EMBL/GenBank/DDBJ databases">
        <title>LHISI_Scaffold_Assembly.</title>
        <authorList>
            <person name="Stuart O.P."/>
            <person name="Cleave R."/>
            <person name="Magrath M.J.L."/>
            <person name="Mikheyev A.S."/>
        </authorList>
    </citation>
    <scope>NUCLEOTIDE SEQUENCE [LARGE SCALE GENOMIC DNA]</scope>
    <source>
        <strain evidence="2">Daus_M_001</strain>
        <tissue evidence="2">Leg muscle</tissue>
    </source>
</reference>
<proteinExistence type="predicted"/>
<evidence type="ECO:0000313" key="2">
    <source>
        <dbReference type="EMBL" id="KAJ8867028.1"/>
    </source>
</evidence>
<sequence>MKTNPENRHLFLPNLTPNEFPERSKRLENRNVKRKLVSDLTEMRERKVHSGNSKCEENKNNGSHVVTQGLNEQCFNQIQQILKDVFTPKQIERLIFKNKRRIWWENDDIAAAVALRSISRKAYLYWRKNFGLPLHGLSTIRKWSRNLKCLPGIQKELLSVLKGRSLSVSFRERLTVLSFDAMRVDSRMC</sequence>
<dbReference type="Proteomes" id="UP001159363">
    <property type="component" value="Chromosome 15"/>
</dbReference>
<gene>
    <name evidence="2" type="ORF">PR048_032890</name>
</gene>
<evidence type="ECO:0000313" key="3">
    <source>
        <dbReference type="Proteomes" id="UP001159363"/>
    </source>
</evidence>
<organism evidence="2 3">
    <name type="scientific">Dryococelus australis</name>
    <dbReference type="NCBI Taxonomy" id="614101"/>
    <lineage>
        <taxon>Eukaryota</taxon>
        <taxon>Metazoa</taxon>
        <taxon>Ecdysozoa</taxon>
        <taxon>Arthropoda</taxon>
        <taxon>Hexapoda</taxon>
        <taxon>Insecta</taxon>
        <taxon>Pterygota</taxon>
        <taxon>Neoptera</taxon>
        <taxon>Polyneoptera</taxon>
        <taxon>Phasmatodea</taxon>
        <taxon>Verophasmatodea</taxon>
        <taxon>Anareolatae</taxon>
        <taxon>Phasmatidae</taxon>
        <taxon>Eurycanthinae</taxon>
        <taxon>Dryococelus</taxon>
    </lineage>
</organism>
<feature type="region of interest" description="Disordered" evidence="1">
    <location>
        <begin position="1"/>
        <end position="21"/>
    </location>
</feature>
<keyword evidence="3" id="KW-1185">Reference proteome</keyword>